<dbReference type="GO" id="GO:0005524">
    <property type="term" value="F:ATP binding"/>
    <property type="evidence" value="ECO:0007669"/>
    <property type="project" value="UniProtKB-KW"/>
</dbReference>
<dbReference type="EMBL" id="WVTA01000015">
    <property type="protein sequence ID" value="KAK3201989.1"/>
    <property type="molecule type" value="Genomic_DNA"/>
</dbReference>
<dbReference type="CDD" id="cd18008">
    <property type="entry name" value="DEXDc_SHPRH-like"/>
    <property type="match status" value="1"/>
</dbReference>
<dbReference type="InterPro" id="IPR000330">
    <property type="entry name" value="SNF2_N"/>
</dbReference>
<feature type="domain" description="Helicase C-terminal" evidence="5">
    <location>
        <begin position="509"/>
        <end position="661"/>
    </location>
</feature>
<keyword evidence="2" id="KW-0378">Hydrolase</keyword>
<evidence type="ECO:0000313" key="6">
    <source>
        <dbReference type="EMBL" id="KAK3201989.1"/>
    </source>
</evidence>
<dbReference type="InterPro" id="IPR027417">
    <property type="entry name" value="P-loop_NTPase"/>
</dbReference>
<dbReference type="Pfam" id="PF00176">
    <property type="entry name" value="SNF2-rel_dom"/>
    <property type="match status" value="1"/>
</dbReference>
<keyword evidence="7" id="KW-1185">Reference proteome</keyword>
<feature type="domain" description="Helicase ATP-binding" evidence="4">
    <location>
        <begin position="92"/>
        <end position="275"/>
    </location>
</feature>
<evidence type="ECO:0000259" key="5">
    <source>
        <dbReference type="PROSITE" id="PS51194"/>
    </source>
</evidence>
<proteinExistence type="predicted"/>
<dbReference type="InterPro" id="IPR049730">
    <property type="entry name" value="SNF2/RAD54-like_C"/>
</dbReference>
<accession>A0AAN6LQJ1</accession>
<evidence type="ECO:0000313" key="7">
    <source>
        <dbReference type="Proteomes" id="UP001280581"/>
    </source>
</evidence>
<organism evidence="6 7">
    <name type="scientific">Pseudopithomyces chartarum</name>
    <dbReference type="NCBI Taxonomy" id="1892770"/>
    <lineage>
        <taxon>Eukaryota</taxon>
        <taxon>Fungi</taxon>
        <taxon>Dikarya</taxon>
        <taxon>Ascomycota</taxon>
        <taxon>Pezizomycotina</taxon>
        <taxon>Dothideomycetes</taxon>
        <taxon>Pleosporomycetidae</taxon>
        <taxon>Pleosporales</taxon>
        <taxon>Massarineae</taxon>
        <taxon>Didymosphaeriaceae</taxon>
        <taxon>Pseudopithomyces</taxon>
    </lineage>
</organism>
<dbReference type="CDD" id="cd18793">
    <property type="entry name" value="SF2_C_SNF"/>
    <property type="match status" value="1"/>
</dbReference>
<dbReference type="GO" id="GO:0016787">
    <property type="term" value="F:hydrolase activity"/>
    <property type="evidence" value="ECO:0007669"/>
    <property type="project" value="UniProtKB-KW"/>
</dbReference>
<protein>
    <submittedName>
        <fullName evidence="6">Uncharacterized protein</fullName>
    </submittedName>
</protein>
<dbReference type="GO" id="GO:0008094">
    <property type="term" value="F:ATP-dependent activity, acting on DNA"/>
    <property type="evidence" value="ECO:0007669"/>
    <property type="project" value="TreeGrafter"/>
</dbReference>
<dbReference type="Gene3D" id="3.40.50.300">
    <property type="entry name" value="P-loop containing nucleotide triphosphate hydrolases"/>
    <property type="match status" value="1"/>
</dbReference>
<dbReference type="Pfam" id="PF00271">
    <property type="entry name" value="Helicase_C"/>
    <property type="match status" value="1"/>
</dbReference>
<dbReference type="GO" id="GO:0006281">
    <property type="term" value="P:DNA repair"/>
    <property type="evidence" value="ECO:0007669"/>
    <property type="project" value="TreeGrafter"/>
</dbReference>
<dbReference type="SMART" id="SM00487">
    <property type="entry name" value="DEXDc"/>
    <property type="match status" value="1"/>
</dbReference>
<reference evidence="6 7" key="1">
    <citation type="submission" date="2021-02" db="EMBL/GenBank/DDBJ databases">
        <title>Genome assembly of Pseudopithomyces chartarum.</title>
        <authorList>
            <person name="Jauregui R."/>
            <person name="Singh J."/>
            <person name="Voisey C."/>
        </authorList>
    </citation>
    <scope>NUCLEOTIDE SEQUENCE [LARGE SCALE GENOMIC DNA]</scope>
    <source>
        <strain evidence="6 7">AGR01</strain>
    </source>
</reference>
<dbReference type="PROSITE" id="PS51194">
    <property type="entry name" value="HELICASE_CTER"/>
    <property type="match status" value="1"/>
</dbReference>
<dbReference type="InterPro" id="IPR050628">
    <property type="entry name" value="SNF2_RAD54_helicase_TF"/>
</dbReference>
<dbReference type="AlphaFoldDB" id="A0AAN6LQJ1"/>
<gene>
    <name evidence="6" type="ORF">GRF29_164g1356529</name>
</gene>
<dbReference type="SUPFAM" id="SSF52540">
    <property type="entry name" value="P-loop containing nucleoside triphosphate hydrolases"/>
    <property type="match status" value="2"/>
</dbReference>
<evidence type="ECO:0000259" key="4">
    <source>
        <dbReference type="PROSITE" id="PS51192"/>
    </source>
</evidence>
<dbReference type="PROSITE" id="PS51192">
    <property type="entry name" value="HELICASE_ATP_BIND_1"/>
    <property type="match status" value="1"/>
</dbReference>
<dbReference type="Proteomes" id="UP001280581">
    <property type="component" value="Unassembled WGS sequence"/>
</dbReference>
<evidence type="ECO:0000256" key="1">
    <source>
        <dbReference type="ARBA" id="ARBA00022741"/>
    </source>
</evidence>
<dbReference type="InterPro" id="IPR038718">
    <property type="entry name" value="SNF2-like_sf"/>
</dbReference>
<keyword evidence="3" id="KW-0067">ATP-binding</keyword>
<dbReference type="SMART" id="SM00490">
    <property type="entry name" value="HELICc"/>
    <property type="match status" value="1"/>
</dbReference>
<comment type="caution">
    <text evidence="6">The sequence shown here is derived from an EMBL/GenBank/DDBJ whole genome shotgun (WGS) entry which is preliminary data.</text>
</comment>
<keyword evidence="1" id="KW-0547">Nucleotide-binding</keyword>
<name>A0AAN6LQJ1_9PLEO</name>
<sequence length="681" mass="76895">MVSEASKLLHFQEISDAPDYLDIISGQTDLEETQPSSIIQAVLHRHQKQALTFMLRRELGWSMLDNVPDIWAAYDTSTERVFINRINNAHQHDPPMPFSGGIIADPMGLGKTLTMIALIAADIDQPYVMDTELDTEGDGILPINATLIIVTQPLLLSWEEQLSNHVVQGAMRYRRHHGKDRVNDFQHIAAMNIVLTTYHTLSADWKSSDDSRRTIFSVRWRRIVLDEAHLIRNTKTRMARALLDLKAKSRWAVTGTPIQNNLGDLAGLLKFIRAYPYDDPKKFETDFTHLWKAQEAEKAVNRLKYLASCLVLRRPKMAISLPARLDLKCSVELSREERNLYESVRNQAISRIEDALVKEIEVTKSGMYVNFLQQIESMRLVCNLGLHYHTRHENVASQDAMHWAAIAQKTFDIQREMNIMTCSQCSSFLDDPAYSEDSQLQQGPCFSRCLKYACADCSARLRETGHQMVCGHTPRCPVAFVSLDENMADVSDDRTQLIPRATLIPMPAKVKALVSDLQGLAPGTKSIVFSTWRMTLDVVEAGLSAAGISSSRFDGKIPQAQRQPVLDKFKKDPHVRVLLLTLQCGAVGLTLTEASRAYLMEPHWNPTVEEQALARIHRIGQTKEVTTVRFYIRESFEERIMETQDSKKNLASILLSNHDGGHADDSLGALQVSSNRYKISS</sequence>
<dbReference type="Gene3D" id="3.40.50.10810">
    <property type="entry name" value="Tandem AAA-ATPase domain"/>
    <property type="match status" value="1"/>
</dbReference>
<evidence type="ECO:0000256" key="3">
    <source>
        <dbReference type="ARBA" id="ARBA00022840"/>
    </source>
</evidence>
<dbReference type="PANTHER" id="PTHR45626:SF22">
    <property type="entry name" value="DNA REPAIR PROTEIN RAD5"/>
    <property type="match status" value="1"/>
</dbReference>
<dbReference type="GO" id="GO:0005634">
    <property type="term" value="C:nucleus"/>
    <property type="evidence" value="ECO:0007669"/>
    <property type="project" value="TreeGrafter"/>
</dbReference>
<evidence type="ECO:0000256" key="2">
    <source>
        <dbReference type="ARBA" id="ARBA00022801"/>
    </source>
</evidence>
<dbReference type="InterPro" id="IPR014001">
    <property type="entry name" value="Helicase_ATP-bd"/>
</dbReference>
<dbReference type="PANTHER" id="PTHR45626">
    <property type="entry name" value="TRANSCRIPTION TERMINATION FACTOR 2-RELATED"/>
    <property type="match status" value="1"/>
</dbReference>
<dbReference type="InterPro" id="IPR001650">
    <property type="entry name" value="Helicase_C-like"/>
</dbReference>